<sequence length="154" mass="17809">DDTYSDDMGDMAGRISTDTVAVTTTSTHHSVCDYILDNDDDDIQNNLKFVDNPSQLFSNRLWSSRRKPDADVLLRDILAQLETYCTAISLNEQEYHFVVRIQGFPADLPAKSLFLKTINFNGRFECTWCRSSDELNTVWLLTDDCYLFFNHFEQ</sequence>
<dbReference type="AlphaFoldDB" id="A0A820T7A3"/>
<dbReference type="EMBL" id="CAJOBP010005231">
    <property type="protein sequence ID" value="CAF4463821.1"/>
    <property type="molecule type" value="Genomic_DNA"/>
</dbReference>
<feature type="non-terminal residue" evidence="2">
    <location>
        <position position="1"/>
    </location>
</feature>
<dbReference type="Proteomes" id="UP000663873">
    <property type="component" value="Unassembled WGS sequence"/>
</dbReference>
<dbReference type="Proteomes" id="UP000663825">
    <property type="component" value="Unassembled WGS sequence"/>
</dbReference>
<evidence type="ECO:0000313" key="2">
    <source>
        <dbReference type="EMBL" id="CAF4463821.1"/>
    </source>
</evidence>
<proteinExistence type="predicted"/>
<comment type="caution">
    <text evidence="2">The sequence shown here is derived from an EMBL/GenBank/DDBJ whole genome shotgun (WGS) entry which is preliminary data.</text>
</comment>
<gene>
    <name evidence="1" type="ORF">TIS948_LOCUS3261</name>
    <name evidence="2" type="ORF">UJA718_LOCUS23707</name>
</gene>
<reference evidence="2" key="1">
    <citation type="submission" date="2021-02" db="EMBL/GenBank/DDBJ databases">
        <authorList>
            <person name="Nowell W R."/>
        </authorList>
    </citation>
    <scope>NUCLEOTIDE SEQUENCE</scope>
</reference>
<protein>
    <submittedName>
        <fullName evidence="2">Uncharacterized protein</fullName>
    </submittedName>
</protein>
<evidence type="ECO:0000313" key="1">
    <source>
        <dbReference type="EMBL" id="CAF3036154.1"/>
    </source>
</evidence>
<dbReference type="EMBL" id="CAJNXB010000222">
    <property type="protein sequence ID" value="CAF3036154.1"/>
    <property type="molecule type" value="Genomic_DNA"/>
</dbReference>
<dbReference type="OrthoDB" id="3263820at2759"/>
<evidence type="ECO:0000313" key="3">
    <source>
        <dbReference type="Proteomes" id="UP000663873"/>
    </source>
</evidence>
<keyword evidence="3" id="KW-1185">Reference proteome</keyword>
<organism evidence="2 3">
    <name type="scientific">Rotaria socialis</name>
    <dbReference type="NCBI Taxonomy" id="392032"/>
    <lineage>
        <taxon>Eukaryota</taxon>
        <taxon>Metazoa</taxon>
        <taxon>Spiralia</taxon>
        <taxon>Gnathifera</taxon>
        <taxon>Rotifera</taxon>
        <taxon>Eurotatoria</taxon>
        <taxon>Bdelloidea</taxon>
        <taxon>Philodinida</taxon>
        <taxon>Philodinidae</taxon>
        <taxon>Rotaria</taxon>
    </lineage>
</organism>
<name>A0A820T7A3_9BILA</name>
<accession>A0A820T7A3</accession>